<reference evidence="9 10" key="1">
    <citation type="submission" date="2022-10" db="EMBL/GenBank/DDBJ databases">
        <title>Chitinophaga nivalis PC15 sp. nov., isolated from Pyeongchang county, South Korea.</title>
        <authorList>
            <person name="Trinh H.N."/>
        </authorList>
    </citation>
    <scope>NUCLEOTIDE SEQUENCE [LARGE SCALE GENOMIC DNA]</scope>
    <source>
        <strain evidence="9 10">PC14</strain>
    </source>
</reference>
<gene>
    <name evidence="9" type="ORF">OL497_29600</name>
</gene>
<evidence type="ECO:0000256" key="1">
    <source>
        <dbReference type="ARBA" id="ARBA00004651"/>
    </source>
</evidence>
<dbReference type="InterPro" id="IPR004477">
    <property type="entry name" value="ComEC_N"/>
</dbReference>
<feature type="transmembrane region" description="Helical" evidence="6">
    <location>
        <begin position="267"/>
        <end position="290"/>
    </location>
</feature>
<comment type="subcellular location">
    <subcellularLocation>
        <location evidence="1">Cell membrane</location>
        <topology evidence="1">Multi-pass membrane protein</topology>
    </subcellularLocation>
</comment>
<name>A0ABT3IVS9_9BACT</name>
<feature type="transmembrane region" description="Helical" evidence="6">
    <location>
        <begin position="68"/>
        <end position="88"/>
    </location>
</feature>
<organism evidence="9 10">
    <name type="scientific">Chitinophaga nivalis</name>
    <dbReference type="NCBI Taxonomy" id="2991709"/>
    <lineage>
        <taxon>Bacteria</taxon>
        <taxon>Pseudomonadati</taxon>
        <taxon>Bacteroidota</taxon>
        <taxon>Chitinophagia</taxon>
        <taxon>Chitinophagales</taxon>
        <taxon>Chitinophagaceae</taxon>
        <taxon>Chitinophaga</taxon>
    </lineage>
</organism>
<comment type="caution">
    <text evidence="9">The sequence shown here is derived from an EMBL/GenBank/DDBJ whole genome shotgun (WGS) entry which is preliminary data.</text>
</comment>
<dbReference type="PANTHER" id="PTHR30619">
    <property type="entry name" value="DNA INTERNALIZATION/COMPETENCE PROTEIN COMEC/REC2"/>
    <property type="match status" value="1"/>
</dbReference>
<evidence type="ECO:0000259" key="7">
    <source>
        <dbReference type="Pfam" id="PF03772"/>
    </source>
</evidence>
<feature type="transmembrane region" description="Helical" evidence="6">
    <location>
        <begin position="341"/>
        <end position="361"/>
    </location>
</feature>
<dbReference type="RefSeq" id="WP_264734894.1">
    <property type="nucleotide sequence ID" value="NZ_JAPDNR010000001.1"/>
</dbReference>
<feature type="domain" description="ComEC/Rec2-related protein" evidence="7">
    <location>
        <begin position="247"/>
        <end position="516"/>
    </location>
</feature>
<keyword evidence="10" id="KW-1185">Reference proteome</keyword>
<keyword evidence="4 6" id="KW-1133">Transmembrane helix</keyword>
<keyword evidence="5 6" id="KW-0472">Membrane</keyword>
<evidence type="ECO:0000259" key="8">
    <source>
        <dbReference type="Pfam" id="PF13567"/>
    </source>
</evidence>
<keyword evidence="2" id="KW-1003">Cell membrane</keyword>
<dbReference type="Proteomes" id="UP001207742">
    <property type="component" value="Unassembled WGS sequence"/>
</dbReference>
<evidence type="ECO:0000313" key="9">
    <source>
        <dbReference type="EMBL" id="MCW3488085.1"/>
    </source>
</evidence>
<dbReference type="Pfam" id="PF13567">
    <property type="entry name" value="DUF4131"/>
    <property type="match status" value="1"/>
</dbReference>
<keyword evidence="3 6" id="KW-0812">Transmembrane</keyword>
<accession>A0ABT3IVS9</accession>
<feature type="transmembrane region" description="Helical" evidence="6">
    <location>
        <begin position="523"/>
        <end position="543"/>
    </location>
</feature>
<proteinExistence type="predicted"/>
<dbReference type="NCBIfam" id="TIGR00360">
    <property type="entry name" value="ComEC_N-term"/>
    <property type="match status" value="1"/>
</dbReference>
<evidence type="ECO:0000256" key="4">
    <source>
        <dbReference type="ARBA" id="ARBA00022989"/>
    </source>
</evidence>
<protein>
    <submittedName>
        <fullName evidence="9">Competence protein ComEC family protein</fullName>
    </submittedName>
</protein>
<evidence type="ECO:0000256" key="5">
    <source>
        <dbReference type="ARBA" id="ARBA00023136"/>
    </source>
</evidence>
<feature type="transmembrane region" description="Helical" evidence="6">
    <location>
        <begin position="33"/>
        <end position="56"/>
    </location>
</feature>
<feature type="transmembrane region" description="Helical" evidence="6">
    <location>
        <begin position="302"/>
        <end position="321"/>
    </location>
</feature>
<feature type="transmembrane region" description="Helical" evidence="6">
    <location>
        <begin position="436"/>
        <end position="456"/>
    </location>
</feature>
<evidence type="ECO:0000256" key="6">
    <source>
        <dbReference type="SAM" id="Phobius"/>
    </source>
</evidence>
<sequence length="698" mass="78873">MQFESSLPETTYWKRVPFLRLVTPLLAGITAQYYFSFSPACIWLLLVFPATGWLLFRLLPVHRRFAIALVPGILLCVAIAAAGCWLVHQADIRYQQGFFATMTTDSTLLVLRVTTPPEEDPRSFKATGVVTAIGSGGHWWPAKGNIRLFVRKDSSSNMLRYGDEILVKNQVTPIRSNGNPGAFDYRRYCALQQCYHQLYLRPGEYRKLLQQRGNPIMRAIIHLRRYCLDNLKKYIGSGPEAGMAEALLIGYRRDLEKEIVQSYSNTGIVHVIAISGMHLALLYGSLLWLLQWLPAARWADSLKAVIVLSFLWGFALLTGASASVLRSAVMFTGITIGRFVLQRYTCIYNTLAASAFVLLCYDPSLAMDAGFQLSYLAVLSILLFYTPIYELLSCRQKWLDVCWQMVALSLAAQLLTTPISLYYFHQFPVYFLPANLIAVPLSTLIIYAAAILLFIAPMAAPAAWLGWGIKYLILLMNTCVEWLGKLPGAAIPAIQLNNYQVVSMYVLMGGLALWIMVKWQPGWWLFLAGIAGCIALHAVEIIACNRQRKLVIYNVGAYTAIDYMNGRQVQFIGDDSIWRSPVAAQLQAARNTRRVSPAQIPGCTQYGRYVRLGNRQLVMIDSALPRQLPHKKFVADYLLLAHNPRVQIPQLQAHYDCRLIIFAASNSHYRLQQWKKECRELHQLFYVIGEEGAFIREL</sequence>
<dbReference type="InterPro" id="IPR052159">
    <property type="entry name" value="Competence_DNA_uptake"/>
</dbReference>
<dbReference type="PANTHER" id="PTHR30619:SF1">
    <property type="entry name" value="RECOMBINATION PROTEIN 2"/>
    <property type="match status" value="1"/>
</dbReference>
<dbReference type="Pfam" id="PF03772">
    <property type="entry name" value="Competence"/>
    <property type="match status" value="1"/>
</dbReference>
<evidence type="ECO:0000256" key="2">
    <source>
        <dbReference type="ARBA" id="ARBA00022475"/>
    </source>
</evidence>
<dbReference type="InterPro" id="IPR025405">
    <property type="entry name" value="DUF4131"/>
</dbReference>
<evidence type="ECO:0000313" key="10">
    <source>
        <dbReference type="Proteomes" id="UP001207742"/>
    </source>
</evidence>
<evidence type="ECO:0000256" key="3">
    <source>
        <dbReference type="ARBA" id="ARBA00022692"/>
    </source>
</evidence>
<dbReference type="EMBL" id="JAPDNS010000002">
    <property type="protein sequence ID" value="MCW3488085.1"/>
    <property type="molecule type" value="Genomic_DNA"/>
</dbReference>
<feature type="transmembrane region" description="Helical" evidence="6">
    <location>
        <begin position="373"/>
        <end position="392"/>
    </location>
</feature>
<feature type="domain" description="DUF4131" evidence="8">
    <location>
        <begin position="39"/>
        <end position="203"/>
    </location>
</feature>
<feature type="transmembrane region" description="Helical" evidence="6">
    <location>
        <begin position="404"/>
        <end position="424"/>
    </location>
</feature>
<feature type="transmembrane region" description="Helical" evidence="6">
    <location>
        <begin position="496"/>
        <end position="517"/>
    </location>
</feature>